<gene>
    <name evidence="1" type="ORF">SAMN05192549_10753</name>
</gene>
<dbReference type="Proteomes" id="UP000184339">
    <property type="component" value="Unassembled WGS sequence"/>
</dbReference>
<protein>
    <submittedName>
        <fullName evidence="1">Uncharacterized protein</fullName>
    </submittedName>
</protein>
<sequence length="241" mass="25427">MPSSVGTVVKVLSGEFVKNAQASWIAMGPLKFSLCSQQANEVKCATIGRPNFHGIAIGYAQVGVTKVLRFSAVKEGDASRPYLDAVSSQFMEKFAAAKLKLEYPEGGAPVRTVKVGNTTLKVGSHAGISALAGCGWSGGDEMPCDEDVPIVVIEPPVDPEPDPPVIPGGTIELPINGTNPDDRPSPAAVERCISLICEPADAKFVRDCYALPSKVEQAKCMAVAGDLWAECLTNCRLGIWP</sequence>
<accession>A0A1M7QHD0</accession>
<organism evidence="1 2">
    <name type="scientific">Duganella sacchari</name>
    <dbReference type="NCBI Taxonomy" id="551987"/>
    <lineage>
        <taxon>Bacteria</taxon>
        <taxon>Pseudomonadati</taxon>
        <taxon>Pseudomonadota</taxon>
        <taxon>Betaproteobacteria</taxon>
        <taxon>Burkholderiales</taxon>
        <taxon>Oxalobacteraceae</taxon>
        <taxon>Telluria group</taxon>
        <taxon>Duganella</taxon>
    </lineage>
</organism>
<dbReference type="AlphaFoldDB" id="A0A1M7QHD0"/>
<keyword evidence="2" id="KW-1185">Reference proteome</keyword>
<dbReference type="STRING" id="551987.SAMN05192549_10753"/>
<evidence type="ECO:0000313" key="1">
    <source>
        <dbReference type="EMBL" id="SHN30276.1"/>
    </source>
</evidence>
<dbReference type="EMBL" id="FRCX01000007">
    <property type="protein sequence ID" value="SHN30276.1"/>
    <property type="molecule type" value="Genomic_DNA"/>
</dbReference>
<reference evidence="2" key="1">
    <citation type="submission" date="2016-11" db="EMBL/GenBank/DDBJ databases">
        <authorList>
            <person name="Varghese N."/>
            <person name="Submissions S."/>
        </authorList>
    </citation>
    <scope>NUCLEOTIDE SEQUENCE [LARGE SCALE GENOMIC DNA]</scope>
    <source>
        <strain evidence="2">Sac-22</strain>
    </source>
</reference>
<evidence type="ECO:0000313" key="2">
    <source>
        <dbReference type="Proteomes" id="UP000184339"/>
    </source>
</evidence>
<proteinExistence type="predicted"/>
<name>A0A1M7QHD0_9BURK</name>